<sequence length="169" mass="17909">MASGAGKSAAFALLILNVILYFIVTVISAWAVNHGIERARETASYLTPPARIFPIYFPFGNLATGFLVIFSFLAGIMGIITSITGIQNVMQWNTPNLHAAAASSLITWLLTLLAMGVACKEINIGWTEANLRTLEVVLIILGGTQMFCTAAIHAGVQDVAALGTGTARI</sequence>
<protein>
    <submittedName>
        <fullName evidence="1">Uncharacterized protein</fullName>
    </submittedName>
</protein>
<evidence type="ECO:0000313" key="1">
    <source>
        <dbReference type="EMBL" id="KAI5654246.1"/>
    </source>
</evidence>
<keyword evidence="2" id="KW-1185">Reference proteome</keyword>
<comment type="caution">
    <text evidence="1">The sequence shown here is derived from an EMBL/GenBank/DDBJ whole genome shotgun (WGS) entry which is preliminary data.</text>
</comment>
<accession>A0ACC0A108</accession>
<dbReference type="Proteomes" id="UP001060085">
    <property type="component" value="Linkage Group LG07"/>
</dbReference>
<proteinExistence type="predicted"/>
<gene>
    <name evidence="1" type="ORF">M9H77_31433</name>
</gene>
<evidence type="ECO:0000313" key="2">
    <source>
        <dbReference type="Proteomes" id="UP001060085"/>
    </source>
</evidence>
<reference evidence="2" key="1">
    <citation type="journal article" date="2023" name="Nat. Plants">
        <title>Single-cell RNA sequencing provides a high-resolution roadmap for understanding the multicellular compartmentation of specialized metabolism.</title>
        <authorList>
            <person name="Sun S."/>
            <person name="Shen X."/>
            <person name="Li Y."/>
            <person name="Li Y."/>
            <person name="Wang S."/>
            <person name="Li R."/>
            <person name="Zhang H."/>
            <person name="Shen G."/>
            <person name="Guo B."/>
            <person name="Wei J."/>
            <person name="Xu J."/>
            <person name="St-Pierre B."/>
            <person name="Chen S."/>
            <person name="Sun C."/>
        </authorList>
    </citation>
    <scope>NUCLEOTIDE SEQUENCE [LARGE SCALE GENOMIC DNA]</scope>
</reference>
<dbReference type="EMBL" id="CM044707">
    <property type="protein sequence ID" value="KAI5654246.1"/>
    <property type="molecule type" value="Genomic_DNA"/>
</dbReference>
<name>A0ACC0A108_CATRO</name>
<organism evidence="1 2">
    <name type="scientific">Catharanthus roseus</name>
    <name type="common">Madagascar periwinkle</name>
    <name type="synonym">Vinca rosea</name>
    <dbReference type="NCBI Taxonomy" id="4058"/>
    <lineage>
        <taxon>Eukaryota</taxon>
        <taxon>Viridiplantae</taxon>
        <taxon>Streptophyta</taxon>
        <taxon>Embryophyta</taxon>
        <taxon>Tracheophyta</taxon>
        <taxon>Spermatophyta</taxon>
        <taxon>Magnoliopsida</taxon>
        <taxon>eudicotyledons</taxon>
        <taxon>Gunneridae</taxon>
        <taxon>Pentapetalae</taxon>
        <taxon>asterids</taxon>
        <taxon>lamiids</taxon>
        <taxon>Gentianales</taxon>
        <taxon>Apocynaceae</taxon>
        <taxon>Rauvolfioideae</taxon>
        <taxon>Vinceae</taxon>
        <taxon>Catharanthinae</taxon>
        <taxon>Catharanthus</taxon>
    </lineage>
</organism>